<feature type="compositionally biased region" description="Low complexity" evidence="1">
    <location>
        <begin position="131"/>
        <end position="140"/>
    </location>
</feature>
<feature type="region of interest" description="Disordered" evidence="1">
    <location>
        <begin position="456"/>
        <end position="475"/>
    </location>
</feature>
<accession>A0AAV5M2G3</accession>
<dbReference type="AlphaFoldDB" id="A0AAV5M2G3"/>
<dbReference type="GO" id="GO:0043622">
    <property type="term" value="P:cortical microtubule organization"/>
    <property type="evidence" value="ECO:0007669"/>
    <property type="project" value="TreeGrafter"/>
</dbReference>
<keyword evidence="3" id="KW-1185">Reference proteome</keyword>
<feature type="compositionally biased region" description="Low complexity" evidence="1">
    <location>
        <begin position="785"/>
        <end position="812"/>
    </location>
</feature>
<name>A0AAV5M2G3_9ROSI</name>
<reference evidence="2 3" key="1">
    <citation type="journal article" date="2021" name="Commun. Biol.">
        <title>The genome of Shorea leprosula (Dipterocarpaceae) highlights the ecological relevance of drought in aseasonal tropical rainforests.</title>
        <authorList>
            <person name="Ng K.K.S."/>
            <person name="Kobayashi M.J."/>
            <person name="Fawcett J.A."/>
            <person name="Hatakeyama M."/>
            <person name="Paape T."/>
            <person name="Ng C.H."/>
            <person name="Ang C.C."/>
            <person name="Tnah L.H."/>
            <person name="Lee C.T."/>
            <person name="Nishiyama T."/>
            <person name="Sese J."/>
            <person name="O'Brien M.J."/>
            <person name="Copetti D."/>
            <person name="Mohd Noor M.I."/>
            <person name="Ong R.C."/>
            <person name="Putra M."/>
            <person name="Sireger I.Z."/>
            <person name="Indrioko S."/>
            <person name="Kosugi Y."/>
            <person name="Izuno A."/>
            <person name="Isagi Y."/>
            <person name="Lee S.L."/>
            <person name="Shimizu K.K."/>
        </authorList>
    </citation>
    <scope>NUCLEOTIDE SEQUENCE [LARGE SCALE GENOMIC DNA]</scope>
    <source>
        <strain evidence="2">214</strain>
    </source>
</reference>
<feature type="region of interest" description="Disordered" evidence="1">
    <location>
        <begin position="101"/>
        <end position="415"/>
    </location>
</feature>
<feature type="compositionally biased region" description="Polar residues" evidence="1">
    <location>
        <begin position="370"/>
        <end position="400"/>
    </location>
</feature>
<feature type="compositionally biased region" description="Low complexity" evidence="1">
    <location>
        <begin position="456"/>
        <end position="472"/>
    </location>
</feature>
<feature type="compositionally biased region" description="Basic and acidic residues" evidence="1">
    <location>
        <begin position="1142"/>
        <end position="1151"/>
    </location>
</feature>
<feature type="region of interest" description="Disordered" evidence="1">
    <location>
        <begin position="1"/>
        <end position="20"/>
    </location>
</feature>
<feature type="compositionally biased region" description="Polar residues" evidence="1">
    <location>
        <begin position="321"/>
        <end position="356"/>
    </location>
</feature>
<comment type="caution">
    <text evidence="2">The sequence shown here is derived from an EMBL/GenBank/DDBJ whole genome shotgun (WGS) entry which is preliminary data.</text>
</comment>
<feature type="compositionally biased region" description="Polar residues" evidence="1">
    <location>
        <begin position="148"/>
        <end position="170"/>
    </location>
</feature>
<protein>
    <submittedName>
        <fullName evidence="2">Uncharacterized protein</fullName>
    </submittedName>
</protein>
<evidence type="ECO:0000313" key="2">
    <source>
        <dbReference type="EMBL" id="GKV43469.1"/>
    </source>
</evidence>
<dbReference type="Proteomes" id="UP001054252">
    <property type="component" value="Unassembled WGS sequence"/>
</dbReference>
<sequence length="1218" mass="131819">MPPSPALRCSSGRELMGENHKRGRSFESGILFRDKDDDLTLFNEMQTKERENFLLQSTDDFEHTFSTKLSHFSDFKLGISIPARGESSELLNADEEKNDYDWLLTPPETPLFHSLDDEPQSGNIPPRGRPRSQPISISRSTMDKSYRSSRGSPSPNRLSSSPQSVNSTFQSRGRPSSAPRTSPSPSVRSATPTRTSPSPSVRSATPTGTSPSPSVRSATPTRTSPSPSVRSATPTRRPSTPPSKTSTSAPRSSTPNSRRMSTGATASGLRGTSPLRTTRGNSASPKIRAWQSNIPGFSLDAPPNLRTSLADRPASYVRGSSPASRNGRGRQSMSPTASRSVSSSQGHDQEQFSLHSKGSVVSSGDDDTESVQSVSLAGSNFSTPRRVSAFPNNRGPTFNKKSARVLSPGSAPKRSFDSALRQMDHRKSPPNMFRPLLSSVPSTTFYAGKGSAAHRSMISRNSSVTTSSNASSDQGTSFLLDTEADQHQDDMVSECGRQPSADVQEEVFVFDKVDALSQDAGHEGQDSSHDIHVDDFDGDPEYSEEFSHHSIDVEMGSSSGALCDKGDLSEVDSLDNIKICSRCSCRYRFSEPVEGDIGLCQNCSRQNDILPVTHPETAILATENCSVLSIKLSEESKSFCELEPSSAVADLPLQVTDIAKPRVSQNEEDVKQNENYALENPLARSLVEGREPRISYSSPDRDTGAQQLQPCNNPLESKGDYSLLDRDTRGQQFQLCNNPSESKVNPSEVAGIPMLLKRSSNSKGPVIQTRTFTASSLPYEDLSYTRDSSSSWRSSIGYGSASASSSVDYSSSRQTETRVQRQLSGKKSDMENCRSDINAKPPSFGSSISRSSSNAHQASGSAASIREEFFELNSSLKTDDVEETPAASEGKVVASLNIEADVTDSSSSGAAVLKEVVFQCNESSRTADPPTSELLSNVLNVQLDNLAVSLPNYKDQVPYEDGQEIPNNVESESGVETSAVVRDSSIKELDKLNATLDGMDVAEVPGNSSLAMISEIEIVNHCHSSPGSEIESVSPKLEGNKDELVEQSVPTPLEVDVTASVKEPNTPDNTESLLEEESTISVECQGGNKTKSLSLEEATDTILFCSSIVHDLAYQAATIAIEKECSVPLEDSKPTVMVFEKPNMDRKDTRGRTPGRRTSKSLKARQKKVETDKKSPSTKTENDENAIEYSSVHIVGLPNKEDSTKPPKLESKCNCSIM</sequence>
<feature type="compositionally biased region" description="Basic and acidic residues" evidence="1">
    <location>
        <begin position="1199"/>
        <end position="1211"/>
    </location>
</feature>
<gene>
    <name evidence="2" type="ORF">SLEP1_g50758</name>
</gene>
<feature type="region of interest" description="Disordered" evidence="1">
    <location>
        <begin position="783"/>
        <end position="860"/>
    </location>
</feature>
<dbReference type="PANTHER" id="PTHR31949:SF3">
    <property type="entry name" value="RUN_FYVE DOMAIN PROTEIN"/>
    <property type="match status" value="1"/>
</dbReference>
<evidence type="ECO:0000256" key="1">
    <source>
        <dbReference type="SAM" id="MobiDB-lite"/>
    </source>
</evidence>
<dbReference type="GO" id="GO:0055028">
    <property type="term" value="C:cortical microtubule"/>
    <property type="evidence" value="ECO:0007669"/>
    <property type="project" value="TreeGrafter"/>
</dbReference>
<organism evidence="2 3">
    <name type="scientific">Rubroshorea leprosula</name>
    <dbReference type="NCBI Taxonomy" id="152421"/>
    <lineage>
        <taxon>Eukaryota</taxon>
        <taxon>Viridiplantae</taxon>
        <taxon>Streptophyta</taxon>
        <taxon>Embryophyta</taxon>
        <taxon>Tracheophyta</taxon>
        <taxon>Spermatophyta</taxon>
        <taxon>Magnoliopsida</taxon>
        <taxon>eudicotyledons</taxon>
        <taxon>Gunneridae</taxon>
        <taxon>Pentapetalae</taxon>
        <taxon>rosids</taxon>
        <taxon>malvids</taxon>
        <taxon>Malvales</taxon>
        <taxon>Dipterocarpaceae</taxon>
        <taxon>Rubroshorea</taxon>
    </lineage>
</organism>
<feature type="region of interest" description="Disordered" evidence="1">
    <location>
        <begin position="688"/>
        <end position="715"/>
    </location>
</feature>
<feature type="compositionally biased region" description="Polar residues" evidence="1">
    <location>
        <begin position="274"/>
        <end position="295"/>
    </location>
</feature>
<dbReference type="EMBL" id="BPVZ01000169">
    <property type="protein sequence ID" value="GKV43469.1"/>
    <property type="molecule type" value="Genomic_DNA"/>
</dbReference>
<evidence type="ECO:0000313" key="3">
    <source>
        <dbReference type="Proteomes" id="UP001054252"/>
    </source>
</evidence>
<feature type="compositionally biased region" description="Low complexity" evidence="1">
    <location>
        <begin position="843"/>
        <end position="860"/>
    </location>
</feature>
<feature type="compositionally biased region" description="Basic and acidic residues" evidence="1">
    <location>
        <begin position="688"/>
        <end position="703"/>
    </location>
</feature>
<feature type="compositionally biased region" description="Polar residues" evidence="1">
    <location>
        <begin position="704"/>
        <end position="715"/>
    </location>
</feature>
<feature type="region of interest" description="Disordered" evidence="1">
    <location>
        <begin position="1140"/>
        <end position="1218"/>
    </location>
</feature>
<dbReference type="PANTHER" id="PTHR31949">
    <property type="entry name" value="GASTRIC MUCIN-LIKE PROTEIN"/>
    <property type="match status" value="1"/>
</dbReference>
<feature type="compositionally biased region" description="Low complexity" evidence="1">
    <location>
        <begin position="171"/>
        <end position="259"/>
    </location>
</feature>
<proteinExistence type="predicted"/>
<feature type="compositionally biased region" description="Basic residues" evidence="1">
    <location>
        <begin position="1153"/>
        <end position="1166"/>
    </location>
</feature>